<reference evidence="5 6" key="1">
    <citation type="submission" date="2018-01" db="EMBL/GenBank/DDBJ databases">
        <title>Complete genome sequence of Flavivirga eckloniae ECD14 isolated from seaweed Ecklonia cava.</title>
        <authorList>
            <person name="Lee J.H."/>
            <person name="Baik K.S."/>
            <person name="Seong C.N."/>
        </authorList>
    </citation>
    <scope>NUCLEOTIDE SEQUENCE [LARGE SCALE GENOMIC DNA]</scope>
    <source>
        <strain evidence="5 6">ECD14</strain>
    </source>
</reference>
<organism evidence="5 6">
    <name type="scientific">Flavivirga eckloniae</name>
    <dbReference type="NCBI Taxonomy" id="1803846"/>
    <lineage>
        <taxon>Bacteria</taxon>
        <taxon>Pseudomonadati</taxon>
        <taxon>Bacteroidota</taxon>
        <taxon>Flavobacteriia</taxon>
        <taxon>Flavobacteriales</taxon>
        <taxon>Flavobacteriaceae</taxon>
        <taxon>Flavivirga</taxon>
    </lineage>
</organism>
<dbReference type="SUPFAM" id="SSF46689">
    <property type="entry name" value="Homeodomain-like"/>
    <property type="match status" value="2"/>
</dbReference>
<dbReference type="PROSITE" id="PS00041">
    <property type="entry name" value="HTH_ARAC_FAMILY_1"/>
    <property type="match status" value="1"/>
</dbReference>
<protein>
    <submittedName>
        <fullName evidence="5">AraC family transcriptional regulator</fullName>
    </submittedName>
</protein>
<dbReference type="Proteomes" id="UP000235826">
    <property type="component" value="Chromosome"/>
</dbReference>
<dbReference type="InterPro" id="IPR050204">
    <property type="entry name" value="AraC_XylS_family_regulators"/>
</dbReference>
<dbReference type="Gene3D" id="1.10.10.60">
    <property type="entry name" value="Homeodomain-like"/>
    <property type="match status" value="2"/>
</dbReference>
<keyword evidence="3" id="KW-0804">Transcription</keyword>
<dbReference type="PROSITE" id="PS01124">
    <property type="entry name" value="HTH_ARAC_FAMILY_2"/>
    <property type="match status" value="1"/>
</dbReference>
<evidence type="ECO:0000313" key="5">
    <source>
        <dbReference type="EMBL" id="AUP79468.1"/>
    </source>
</evidence>
<keyword evidence="2" id="KW-0238">DNA-binding</keyword>
<name>A0A2K9PRN7_9FLAO</name>
<dbReference type="GO" id="GO:0003700">
    <property type="term" value="F:DNA-binding transcription factor activity"/>
    <property type="evidence" value="ECO:0007669"/>
    <property type="project" value="InterPro"/>
</dbReference>
<dbReference type="GO" id="GO:0043565">
    <property type="term" value="F:sequence-specific DNA binding"/>
    <property type="evidence" value="ECO:0007669"/>
    <property type="project" value="InterPro"/>
</dbReference>
<accession>A0A2K9PRN7</accession>
<gene>
    <name evidence="5" type="ORF">C1H87_12425</name>
</gene>
<dbReference type="PANTHER" id="PTHR46796">
    <property type="entry name" value="HTH-TYPE TRANSCRIPTIONAL ACTIVATOR RHAS-RELATED"/>
    <property type="match status" value="1"/>
</dbReference>
<evidence type="ECO:0000259" key="4">
    <source>
        <dbReference type="PROSITE" id="PS01124"/>
    </source>
</evidence>
<proteinExistence type="predicted"/>
<dbReference type="EMBL" id="CP025791">
    <property type="protein sequence ID" value="AUP79468.1"/>
    <property type="molecule type" value="Genomic_DNA"/>
</dbReference>
<evidence type="ECO:0000256" key="1">
    <source>
        <dbReference type="ARBA" id="ARBA00023015"/>
    </source>
</evidence>
<dbReference type="InterPro" id="IPR018060">
    <property type="entry name" value="HTH_AraC"/>
</dbReference>
<dbReference type="AlphaFoldDB" id="A0A2K9PRN7"/>
<dbReference type="KEGG" id="fek:C1H87_12425"/>
<dbReference type="RefSeq" id="WP_102756123.1">
    <property type="nucleotide sequence ID" value="NZ_CP025791.1"/>
</dbReference>
<keyword evidence="6" id="KW-1185">Reference proteome</keyword>
<dbReference type="InterPro" id="IPR018062">
    <property type="entry name" value="HTH_AraC-typ_CS"/>
</dbReference>
<dbReference type="InterPro" id="IPR009057">
    <property type="entry name" value="Homeodomain-like_sf"/>
</dbReference>
<dbReference type="Pfam" id="PF12833">
    <property type="entry name" value="HTH_18"/>
    <property type="match status" value="1"/>
</dbReference>
<keyword evidence="1" id="KW-0805">Transcription regulation</keyword>
<sequence length="283" mass="33076">MHFTLIANSNFESTSRQVENLKNKTDINEYYRIPILDGLELLNAKSCTFDFPFHTHDTFNISLILKNTFYTKLTDRFLKAPVGTICITNAKQVHATLCDHYIGNSFFTFYVSPDVIKKLNNNQDVFFKDNIIDDQNIFSELYFLSLNLNKSDIHFEKRLKQVLTSLISKYSSNKEFSYGTKQLFQDFINNTFFDTFSLSKTALQFGMSKYKFIRLFKQETGLTPNNFILLKKIEQSKELLKNGNPIFDVAIDCGFYDNSHFYKNFKRFIGVNPLEFQNAFFAI</sequence>
<evidence type="ECO:0000256" key="2">
    <source>
        <dbReference type="ARBA" id="ARBA00023125"/>
    </source>
</evidence>
<dbReference type="OrthoDB" id="9813413at2"/>
<feature type="domain" description="HTH araC/xylS-type" evidence="4">
    <location>
        <begin position="182"/>
        <end position="279"/>
    </location>
</feature>
<evidence type="ECO:0000313" key="6">
    <source>
        <dbReference type="Proteomes" id="UP000235826"/>
    </source>
</evidence>
<evidence type="ECO:0000256" key="3">
    <source>
        <dbReference type="ARBA" id="ARBA00023163"/>
    </source>
</evidence>
<dbReference type="SMART" id="SM00342">
    <property type="entry name" value="HTH_ARAC"/>
    <property type="match status" value="1"/>
</dbReference>